<dbReference type="Proteomes" id="UP001465755">
    <property type="component" value="Unassembled WGS sequence"/>
</dbReference>
<name>A0AAW1NPI6_9CHLO</name>
<evidence type="ECO:0000313" key="1">
    <source>
        <dbReference type="EMBL" id="KAK9793763.1"/>
    </source>
</evidence>
<accession>A0AAW1NPI6</accession>
<protein>
    <recommendedName>
        <fullName evidence="3">SnoaL-like domain-containing protein</fullName>
    </recommendedName>
</protein>
<evidence type="ECO:0008006" key="3">
    <source>
        <dbReference type="Google" id="ProtNLM"/>
    </source>
</evidence>
<dbReference type="InterPro" id="IPR032710">
    <property type="entry name" value="NTF2-like_dom_sf"/>
</dbReference>
<dbReference type="AlphaFoldDB" id="A0AAW1NPI6"/>
<gene>
    <name evidence="1" type="ORF">WJX73_006631</name>
</gene>
<sequence>MDSLWPTALGGTHRGPKAVEHDFFKKMMTYYRWDGFDTPVVMAGETSGWVFTPVATWTATRKDANGSVAPGSAQIVVPMCLVMEVQDDKIVRYLNYCDTGEIERSLAKLGAVK</sequence>
<dbReference type="Gene3D" id="3.10.450.50">
    <property type="match status" value="1"/>
</dbReference>
<proteinExistence type="predicted"/>
<keyword evidence="2" id="KW-1185">Reference proteome</keyword>
<dbReference type="SUPFAM" id="SSF54427">
    <property type="entry name" value="NTF2-like"/>
    <property type="match status" value="1"/>
</dbReference>
<dbReference type="EMBL" id="JALJOQ010000146">
    <property type="protein sequence ID" value="KAK9793763.1"/>
    <property type="molecule type" value="Genomic_DNA"/>
</dbReference>
<evidence type="ECO:0000313" key="2">
    <source>
        <dbReference type="Proteomes" id="UP001465755"/>
    </source>
</evidence>
<reference evidence="1 2" key="1">
    <citation type="journal article" date="2024" name="Nat. Commun.">
        <title>Phylogenomics reveals the evolutionary origins of lichenization in chlorophyte algae.</title>
        <authorList>
            <person name="Puginier C."/>
            <person name="Libourel C."/>
            <person name="Otte J."/>
            <person name="Skaloud P."/>
            <person name="Haon M."/>
            <person name="Grisel S."/>
            <person name="Petersen M."/>
            <person name="Berrin J.G."/>
            <person name="Delaux P.M."/>
            <person name="Dal Grande F."/>
            <person name="Keller J."/>
        </authorList>
    </citation>
    <scope>NUCLEOTIDE SEQUENCE [LARGE SCALE GENOMIC DNA]</scope>
    <source>
        <strain evidence="1 2">SAG 2036</strain>
    </source>
</reference>
<comment type="caution">
    <text evidence="1">The sequence shown here is derived from an EMBL/GenBank/DDBJ whole genome shotgun (WGS) entry which is preliminary data.</text>
</comment>
<organism evidence="1 2">
    <name type="scientific">Symbiochloris irregularis</name>
    <dbReference type="NCBI Taxonomy" id="706552"/>
    <lineage>
        <taxon>Eukaryota</taxon>
        <taxon>Viridiplantae</taxon>
        <taxon>Chlorophyta</taxon>
        <taxon>core chlorophytes</taxon>
        <taxon>Trebouxiophyceae</taxon>
        <taxon>Trebouxiales</taxon>
        <taxon>Trebouxiaceae</taxon>
        <taxon>Symbiochloris</taxon>
    </lineage>
</organism>